<dbReference type="SUPFAM" id="SSF55383">
    <property type="entry name" value="Copper amine oxidase, domain N"/>
    <property type="match status" value="1"/>
</dbReference>
<dbReference type="InterPro" id="IPR012854">
    <property type="entry name" value="Cu_amine_oxidase-like_N"/>
</dbReference>
<sequence>MLNKSLIHLFLISILIISCFPLSILANNEDIKVIINGELQSYEQPPVMIHNTTMVPLRGIFESLEAEVKWDSEQRSITATRNNIKIILPIGSIIAAINDRAYELEQPAAIINGNTMVPIRFVSEALGAKVVWDQATKTVIIENNSNEETTHVLNQQPNPELQTEGTDTLNELNENDQEMKLISIGKRDVSSKYASGKSIKNINYFELTIGEGSPIHIYVTDDYIKQYGEGYAYSEVGDMILSIAKHKEYKPYLDPTTSFHLFFYTNNSNTPLPQSYQAAAGTWGDDGYLELIINGSNMPYDFRTSLQHELYHYFDKLSELDSNKSKNIYKNYWGNDYRFWLLEGAAEYSSYFFYDYPKNTFNGLSKDIVKNTKEAVLNYAKQQGGNHEKLMFDYELNSFDDIKKASNNNYGITLSFFWYLVEQYNYETIYDYVGYISTNFNANVPITQSEKDETAILFFGSTEEEILKDWLVYFDDFGGFNKYEETTTGTANYILYKNDPLLSNDVRDMMNNNLQNGFNFMVNIEEWIDSRDHTQSQPFRDQSTDTFKLSADGYEDILVERTGAFYTHYLTNGEKLHAFQFFVPEHEASKMVEGVEYTLIPINNHPTYQWVIPEDIKIVK</sequence>
<dbReference type="Proteomes" id="UP001231941">
    <property type="component" value="Unassembled WGS sequence"/>
</dbReference>
<dbReference type="EMBL" id="JAVAMP010000002">
    <property type="protein sequence ID" value="MDP5274319.1"/>
    <property type="molecule type" value="Genomic_DNA"/>
</dbReference>
<evidence type="ECO:0000313" key="2">
    <source>
        <dbReference type="EMBL" id="MDP5274319.1"/>
    </source>
</evidence>
<organism evidence="2 3">
    <name type="scientific">Chengkuizengella axinellae</name>
    <dbReference type="NCBI Taxonomy" id="3064388"/>
    <lineage>
        <taxon>Bacteria</taxon>
        <taxon>Bacillati</taxon>
        <taxon>Bacillota</taxon>
        <taxon>Bacilli</taxon>
        <taxon>Bacillales</taxon>
        <taxon>Paenibacillaceae</taxon>
        <taxon>Chengkuizengella</taxon>
    </lineage>
</organism>
<name>A0ABT9IZX5_9BACL</name>
<feature type="domain" description="Copper amine oxidase-like N-terminal" evidence="1">
    <location>
        <begin position="35"/>
        <end position="141"/>
    </location>
</feature>
<dbReference type="InterPro" id="IPR036582">
    <property type="entry name" value="Mao_N_sf"/>
</dbReference>
<gene>
    <name evidence="2" type="ORF">Q5Y73_09375</name>
</gene>
<dbReference type="RefSeq" id="WP_305991601.1">
    <property type="nucleotide sequence ID" value="NZ_JAVAMP010000002.1"/>
</dbReference>
<comment type="caution">
    <text evidence="2">The sequence shown here is derived from an EMBL/GenBank/DDBJ whole genome shotgun (WGS) entry which is preliminary data.</text>
</comment>
<evidence type="ECO:0000259" key="1">
    <source>
        <dbReference type="Pfam" id="PF07833"/>
    </source>
</evidence>
<protein>
    <submittedName>
        <fullName evidence="2">Copper amine oxidase N-terminal domain-containing protein</fullName>
    </submittedName>
</protein>
<dbReference type="Gene3D" id="3.30.457.10">
    <property type="entry name" value="Copper amine oxidase-like, N-terminal domain"/>
    <property type="match status" value="2"/>
</dbReference>
<keyword evidence="3" id="KW-1185">Reference proteome</keyword>
<proteinExistence type="predicted"/>
<evidence type="ECO:0000313" key="3">
    <source>
        <dbReference type="Proteomes" id="UP001231941"/>
    </source>
</evidence>
<reference evidence="2 3" key="1">
    <citation type="submission" date="2023-08" db="EMBL/GenBank/DDBJ databases">
        <authorList>
            <person name="Park J.-S."/>
        </authorList>
    </citation>
    <scope>NUCLEOTIDE SEQUENCE [LARGE SCALE GENOMIC DNA]</scope>
    <source>
        <strain evidence="2 3">2205SS18-9</strain>
    </source>
</reference>
<dbReference type="Pfam" id="PF07833">
    <property type="entry name" value="Cu_amine_oxidN1"/>
    <property type="match status" value="1"/>
</dbReference>
<accession>A0ABT9IZX5</accession>
<dbReference type="PROSITE" id="PS51257">
    <property type="entry name" value="PROKAR_LIPOPROTEIN"/>
    <property type="match status" value="1"/>
</dbReference>